<proteinExistence type="predicted"/>
<protein>
    <submittedName>
        <fullName evidence="1">Uncharacterized protein</fullName>
    </submittedName>
</protein>
<accession>A0A5Z7XYI8</accession>
<gene>
    <name evidence="1" type="ORF">CIM45_17900</name>
</gene>
<name>A0A5Z7XYI8_SALNE</name>
<evidence type="ECO:0000313" key="1">
    <source>
        <dbReference type="EMBL" id="ECS7536474.1"/>
    </source>
</evidence>
<dbReference type="AlphaFoldDB" id="A0A5Z7XYI8"/>
<dbReference type="EMBL" id="AAKKOY010000012">
    <property type="protein sequence ID" value="ECS7536474.1"/>
    <property type="molecule type" value="Genomic_DNA"/>
</dbReference>
<reference evidence="1" key="1">
    <citation type="submission" date="2018-07" db="EMBL/GenBank/DDBJ databases">
        <authorList>
            <consortium name="PulseNet: The National Subtyping Network for Foodborne Disease Surveillance"/>
            <person name="Tarr C.L."/>
            <person name="Trees E."/>
            <person name="Katz L.S."/>
            <person name="Carleton-Romer H.A."/>
            <person name="Stroika S."/>
            <person name="Kucerova Z."/>
            <person name="Roache K.F."/>
            <person name="Sabol A.L."/>
            <person name="Besser J."/>
            <person name="Gerner-Smidt P."/>
        </authorList>
    </citation>
    <scope>NUCLEOTIDE SEQUENCE</scope>
    <source>
        <strain evidence="1">PNUSAS019309</strain>
    </source>
</reference>
<organism evidence="1">
    <name type="scientific">Salmonella newport</name>
    <dbReference type="NCBI Taxonomy" id="108619"/>
    <lineage>
        <taxon>Bacteria</taxon>
        <taxon>Pseudomonadati</taxon>
        <taxon>Pseudomonadota</taxon>
        <taxon>Gammaproteobacteria</taxon>
        <taxon>Enterobacterales</taxon>
        <taxon>Enterobacteriaceae</taxon>
        <taxon>Salmonella</taxon>
    </lineage>
</organism>
<sequence>MNIKTSSNDEFNLLVGKIFAHLFEQFPIPSRLYVDMFFDDTHYDRMRRLHEESDSEFPFNIEGVVNHLHDEKLELFIYTVDWLKSEGFIRCEMYSPLGVQPEYTDVVLTNKTMRCLQIVPDSLEAPEHKGSPVGSVLSDAAKKGSTQLLIFTAKTALSMLAKRYMGIDFGK</sequence>
<comment type="caution">
    <text evidence="1">The sequence shown here is derived from an EMBL/GenBank/DDBJ whole genome shotgun (WGS) entry which is preliminary data.</text>
</comment>